<proteinExistence type="predicted"/>
<name>A0A383U3T7_9FLAO</name>
<sequence length="102" mass="11811">MEEEDFHLFLLGLKENLRKPWNVLKNLHQGFGMKLQIGNNNLIFIFVMENLTYTELLDIEGGSKKKPCGCRNAGREVARIVKENVIWESIGAAWDEIVSWFD</sequence>
<gene>
    <name evidence="1" type="ORF">SAMEA104719789_01410</name>
</gene>
<accession>A0A383U3T7</accession>
<dbReference type="AlphaFoldDB" id="A0A383U3T7"/>
<evidence type="ECO:0000313" key="2">
    <source>
        <dbReference type="Proteomes" id="UP000262142"/>
    </source>
</evidence>
<dbReference type="Proteomes" id="UP000262142">
    <property type="component" value="Unassembled WGS sequence"/>
</dbReference>
<protein>
    <submittedName>
        <fullName evidence="1">Uncharacterized protein</fullName>
    </submittedName>
</protein>
<keyword evidence="2" id="KW-1185">Reference proteome</keyword>
<evidence type="ECO:0000313" key="1">
    <source>
        <dbReference type="EMBL" id="SZD73956.1"/>
    </source>
</evidence>
<dbReference type="EMBL" id="UNSC01000007">
    <property type="protein sequence ID" value="SZD73956.1"/>
    <property type="molecule type" value="Genomic_DNA"/>
</dbReference>
<organism evidence="1 2">
    <name type="scientific">Candidatus Ornithobacterium hominis</name>
    <dbReference type="NCBI Taxonomy" id="2497989"/>
    <lineage>
        <taxon>Bacteria</taxon>
        <taxon>Pseudomonadati</taxon>
        <taxon>Bacteroidota</taxon>
        <taxon>Flavobacteriia</taxon>
        <taxon>Flavobacteriales</taxon>
        <taxon>Weeksellaceae</taxon>
        <taxon>Ornithobacterium</taxon>
    </lineage>
</organism>
<reference evidence="1 2" key="1">
    <citation type="submission" date="2018-09" db="EMBL/GenBank/DDBJ databases">
        <authorList>
            <consortium name="Pathogen Informatics"/>
        </authorList>
    </citation>
    <scope>NUCLEOTIDE SEQUENCE [LARGE SCALE GENOMIC DNA]</scope>
    <source>
        <strain evidence="1 2">OH-22767</strain>
    </source>
</reference>